<feature type="region of interest" description="Disordered" evidence="1">
    <location>
        <begin position="732"/>
        <end position="758"/>
    </location>
</feature>
<feature type="transmembrane region" description="Helical" evidence="2">
    <location>
        <begin position="444"/>
        <end position="467"/>
    </location>
</feature>
<dbReference type="Pfam" id="PF20155">
    <property type="entry name" value="TMP_3"/>
    <property type="match status" value="1"/>
</dbReference>
<evidence type="ECO:0000313" key="6">
    <source>
        <dbReference type="Proteomes" id="UP000013877"/>
    </source>
</evidence>
<dbReference type="EMBL" id="AJAL01000014">
    <property type="protein sequence ID" value="EOH77057.1"/>
    <property type="molecule type" value="Genomic_DNA"/>
</dbReference>
<feature type="transmembrane region" description="Helical" evidence="2">
    <location>
        <begin position="406"/>
        <end position="424"/>
    </location>
</feature>
<feature type="domain" description="Tape measure protein N-terminal" evidence="3">
    <location>
        <begin position="92"/>
        <end position="253"/>
    </location>
</feature>
<evidence type="ECO:0000256" key="2">
    <source>
        <dbReference type="SAM" id="Phobius"/>
    </source>
</evidence>
<gene>
    <name evidence="5" type="ORF">I590_02574</name>
    <name evidence="4" type="ORF">UAK_02630</name>
</gene>
<dbReference type="OrthoDB" id="2137849at2"/>
<keyword evidence="2" id="KW-0812">Transmembrane</keyword>
<dbReference type="InterPro" id="IPR013491">
    <property type="entry name" value="Tape_meas_N"/>
</dbReference>
<keyword evidence="2" id="KW-0472">Membrane</keyword>
<feature type="transmembrane region" description="Helical" evidence="2">
    <location>
        <begin position="473"/>
        <end position="493"/>
    </location>
</feature>
<sequence length="803" mass="85833">MAINIFEMFGTIKADDKPAKSAIDNVVGYAKKADSSLSQTLGKVGGHLTNAGQKISSAGDQLTRKITKPAFAATSALVGITLVKGFNRLTGIDDARAKLLGLGHDGQSVDKIMKSALESVKGTSFGMDEAATTAAGAVAAGVKSGQELTKYLSLTADAAAIAGTSMSEMGSIINKVQTGQQAYTDDLNQLADRGLPIYQWIAKEANISAGEVKKFASEGKVSSEMFLSAIEKNIGGAAAIMGENSFKATLANIWASVGRIGANFLDAGGKGGGFFSMLKPMLADFNKRMGTLEDTAADLGVKFGESFQSVIAFVNKLMERWDKLSPSMQGHILSIVGKFALLLVTLGPILKVVGGLTSGVGKFLKGLGDTMDFVSKVGGLAAKGIKAASDSTTILGTVFSALSSPIGLVILSIAALASVLFYLYNTNENVRNAMQNAWQAFSNFIQPLVEVISNFIYAVWGQVMTWWNENHQTILAITQMVWGVIQTIFQAALSTIKFIVNDALITIRVLWTTFSNALKILVQVLWTVVSNLFKGGLSGVLSIVTMVLNQIRNSFDFVMNTIKSIIKIVLSAIKGDWKGVLDGITGLINGFKSFVARSFDNIMGTAKDLVLNGINTIKDIFNGLANIDLWGAGKAIIDGFVSGLKASWENGKKFIGGIGSWIKEHKGPIEYDRKLLIPHGKAIMGGLNQSLMDEFKKVQSNVSSMADLLASEMTTRDLSMAAFPEMLDCLSLSPSGRESQNTDREVSERNSAKPQGDTYNINLQALGELSDIQLMDMARKLVTFIKELKDREDSPKGGVFNGI</sequence>
<dbReference type="PANTHER" id="PTHR37813">
    <property type="entry name" value="FELS-2 PROPHAGE PROTEIN"/>
    <property type="match status" value="1"/>
</dbReference>
<dbReference type="eggNOG" id="COG3941">
    <property type="taxonomic scope" value="Bacteria"/>
</dbReference>
<evidence type="ECO:0000313" key="7">
    <source>
        <dbReference type="Proteomes" id="UP000014158"/>
    </source>
</evidence>
<keyword evidence="2" id="KW-1133">Transmembrane helix</keyword>
<dbReference type="AlphaFoldDB" id="R2NYH4"/>
<dbReference type="HOGENOM" id="CLU_002005_2_0_9"/>
<comment type="caution">
    <text evidence="4">The sequence shown here is derived from an EMBL/GenBank/DDBJ whole genome shotgun (WGS) entry which is preliminary data.</text>
</comment>
<evidence type="ECO:0000259" key="3">
    <source>
        <dbReference type="Pfam" id="PF20155"/>
    </source>
</evidence>
<reference evidence="4 6" key="1">
    <citation type="submission" date="2013-02" db="EMBL/GenBank/DDBJ databases">
        <title>The Genome Sequence of Enterococcus raffinosus ATCC_49464.</title>
        <authorList>
            <consortium name="The Broad Institute Genome Sequencing Platform"/>
            <consortium name="The Broad Institute Genome Sequencing Center for Infectious Disease"/>
            <person name="Earl A.M."/>
            <person name="Gilmore M.S."/>
            <person name="Lebreton F."/>
            <person name="Walker B."/>
            <person name="Young S.K."/>
            <person name="Zeng Q."/>
            <person name="Gargeya S."/>
            <person name="Fitzgerald M."/>
            <person name="Haas B."/>
            <person name="Abouelleil A."/>
            <person name="Alvarado L."/>
            <person name="Arachchi H.M."/>
            <person name="Berlin A.M."/>
            <person name="Chapman S.B."/>
            <person name="Dewar J."/>
            <person name="Goldberg J."/>
            <person name="Griggs A."/>
            <person name="Gujja S."/>
            <person name="Hansen M."/>
            <person name="Howarth C."/>
            <person name="Imamovic A."/>
            <person name="Larimer J."/>
            <person name="McCowan C."/>
            <person name="Murphy C."/>
            <person name="Neiman D."/>
            <person name="Pearson M."/>
            <person name="Priest M."/>
            <person name="Roberts A."/>
            <person name="Saif S."/>
            <person name="Shea T."/>
            <person name="Sisk P."/>
            <person name="Sykes S."/>
            <person name="Wortman J."/>
            <person name="Nusbaum C."/>
            <person name="Birren B."/>
        </authorList>
    </citation>
    <scope>NUCLEOTIDE SEQUENCE [LARGE SCALE GENOMIC DNA]</scope>
    <source>
        <strain evidence="4 6">ATCC 49464</strain>
    </source>
</reference>
<dbReference type="Proteomes" id="UP000013877">
    <property type="component" value="Unassembled WGS sequence"/>
</dbReference>
<proteinExistence type="predicted"/>
<feature type="transmembrane region" description="Helical" evidence="2">
    <location>
        <begin position="505"/>
        <end position="526"/>
    </location>
</feature>
<dbReference type="NCBIfam" id="TIGR02675">
    <property type="entry name" value="tape_meas_nterm"/>
    <property type="match status" value="1"/>
</dbReference>
<evidence type="ECO:0000256" key="1">
    <source>
        <dbReference type="SAM" id="MobiDB-lite"/>
    </source>
</evidence>
<dbReference type="eggNOG" id="COG5412">
    <property type="taxonomic scope" value="Bacteria"/>
</dbReference>
<dbReference type="Proteomes" id="UP000014158">
    <property type="component" value="Unassembled WGS sequence"/>
</dbReference>
<evidence type="ECO:0000313" key="5">
    <source>
        <dbReference type="EMBL" id="EOT75750.1"/>
    </source>
</evidence>
<dbReference type="SUPFAM" id="SSF48371">
    <property type="entry name" value="ARM repeat"/>
    <property type="match status" value="1"/>
</dbReference>
<accession>R2NYH4</accession>
<feature type="compositionally biased region" description="Basic and acidic residues" evidence="1">
    <location>
        <begin position="740"/>
        <end position="751"/>
    </location>
</feature>
<dbReference type="PANTHER" id="PTHR37813:SF1">
    <property type="entry name" value="FELS-2 PROPHAGE PROTEIN"/>
    <property type="match status" value="1"/>
</dbReference>
<dbReference type="InterPro" id="IPR016024">
    <property type="entry name" value="ARM-type_fold"/>
</dbReference>
<protein>
    <submittedName>
        <fullName evidence="4">Tape measure domain-containing protein</fullName>
    </submittedName>
</protein>
<evidence type="ECO:0000313" key="4">
    <source>
        <dbReference type="EMBL" id="EOH77057.1"/>
    </source>
</evidence>
<reference evidence="5 7" key="2">
    <citation type="submission" date="2013-03" db="EMBL/GenBank/DDBJ databases">
        <title>The Genome Sequence of Enterococcus raffinosus ATCC_49464 (PacBio/Illumina hybrid assembly).</title>
        <authorList>
            <consortium name="The Broad Institute Genomics Platform"/>
            <consortium name="The Broad Institute Genome Sequencing Center for Infectious Disease"/>
            <person name="Earl A."/>
            <person name="Russ C."/>
            <person name="Gilmore M."/>
            <person name="Surin D."/>
            <person name="Walker B."/>
            <person name="Young S."/>
            <person name="Zeng Q."/>
            <person name="Gargeya S."/>
            <person name="Fitzgerald M."/>
            <person name="Haas B."/>
            <person name="Abouelleil A."/>
            <person name="Allen A.W."/>
            <person name="Alvarado L."/>
            <person name="Arachchi H.M."/>
            <person name="Berlin A.M."/>
            <person name="Chapman S.B."/>
            <person name="Gainer-Dewar J."/>
            <person name="Goldberg J."/>
            <person name="Griggs A."/>
            <person name="Gujja S."/>
            <person name="Hansen M."/>
            <person name="Howarth C."/>
            <person name="Imamovic A."/>
            <person name="Ireland A."/>
            <person name="Larimer J."/>
            <person name="McCowan C."/>
            <person name="Murphy C."/>
            <person name="Pearson M."/>
            <person name="Poon T.W."/>
            <person name="Priest M."/>
            <person name="Roberts A."/>
            <person name="Saif S."/>
            <person name="Shea T."/>
            <person name="Sisk P."/>
            <person name="Sykes S."/>
            <person name="Wortman J."/>
            <person name="Nusbaum C."/>
            <person name="Birren B."/>
        </authorList>
    </citation>
    <scope>NUCLEOTIDE SEQUENCE [LARGE SCALE GENOMIC DNA]</scope>
    <source>
        <strain evidence="5 7">ATCC 49464</strain>
    </source>
</reference>
<organism evidence="4 6">
    <name type="scientific">Enterococcus raffinosus ATCC 49464</name>
    <dbReference type="NCBI Taxonomy" id="1158602"/>
    <lineage>
        <taxon>Bacteria</taxon>
        <taxon>Bacillati</taxon>
        <taxon>Bacillota</taxon>
        <taxon>Bacilli</taxon>
        <taxon>Lactobacillales</taxon>
        <taxon>Enterococcaceae</taxon>
        <taxon>Enterococcus</taxon>
    </lineage>
</organism>
<keyword evidence="7" id="KW-1185">Reference proteome</keyword>
<dbReference type="EMBL" id="ASWF01000003">
    <property type="protein sequence ID" value="EOT75750.1"/>
    <property type="molecule type" value="Genomic_DNA"/>
</dbReference>
<dbReference type="RefSeq" id="WP_010745838.1">
    <property type="nucleotide sequence ID" value="NZ_ASWF01000003.1"/>
</dbReference>
<name>R2NYH4_9ENTE</name>
<dbReference type="PATRIC" id="fig|1158602.3.peg.2630"/>